<feature type="compositionally biased region" description="Basic residues" evidence="1">
    <location>
        <begin position="61"/>
        <end position="87"/>
    </location>
</feature>
<feature type="compositionally biased region" description="Polar residues" evidence="1">
    <location>
        <begin position="48"/>
        <end position="60"/>
    </location>
</feature>
<comment type="caution">
    <text evidence="2">The sequence shown here is derived from an EMBL/GenBank/DDBJ whole genome shotgun (WGS) entry which is preliminary data.</text>
</comment>
<evidence type="ECO:0000256" key="1">
    <source>
        <dbReference type="SAM" id="MobiDB-lite"/>
    </source>
</evidence>
<keyword evidence="3" id="KW-1185">Reference proteome</keyword>
<name>A0AAE1B9I7_9GAST</name>
<accession>A0AAE1B9I7</accession>
<dbReference type="EMBL" id="JAWDGP010000283">
    <property type="protein sequence ID" value="KAK3801805.1"/>
    <property type="molecule type" value="Genomic_DNA"/>
</dbReference>
<proteinExistence type="predicted"/>
<evidence type="ECO:0000313" key="3">
    <source>
        <dbReference type="Proteomes" id="UP001283361"/>
    </source>
</evidence>
<dbReference type="AlphaFoldDB" id="A0AAE1B9I7"/>
<dbReference type="Proteomes" id="UP001283361">
    <property type="component" value="Unassembled WGS sequence"/>
</dbReference>
<gene>
    <name evidence="2" type="ORF">RRG08_048392</name>
</gene>
<feature type="region of interest" description="Disordered" evidence="1">
    <location>
        <begin position="48"/>
        <end position="95"/>
    </location>
</feature>
<organism evidence="2 3">
    <name type="scientific">Elysia crispata</name>
    <name type="common">lettuce slug</name>
    <dbReference type="NCBI Taxonomy" id="231223"/>
    <lineage>
        <taxon>Eukaryota</taxon>
        <taxon>Metazoa</taxon>
        <taxon>Spiralia</taxon>
        <taxon>Lophotrochozoa</taxon>
        <taxon>Mollusca</taxon>
        <taxon>Gastropoda</taxon>
        <taxon>Heterobranchia</taxon>
        <taxon>Euthyneura</taxon>
        <taxon>Panpulmonata</taxon>
        <taxon>Sacoglossa</taxon>
        <taxon>Placobranchoidea</taxon>
        <taxon>Plakobranchidae</taxon>
        <taxon>Elysia</taxon>
    </lineage>
</organism>
<reference evidence="2" key="1">
    <citation type="journal article" date="2023" name="G3 (Bethesda)">
        <title>A reference genome for the long-term kleptoplast-retaining sea slug Elysia crispata morphotype clarki.</title>
        <authorList>
            <person name="Eastman K.E."/>
            <person name="Pendleton A.L."/>
            <person name="Shaikh M.A."/>
            <person name="Suttiyut T."/>
            <person name="Ogas R."/>
            <person name="Tomko P."/>
            <person name="Gavelis G."/>
            <person name="Widhalm J.R."/>
            <person name="Wisecaver J.H."/>
        </authorList>
    </citation>
    <scope>NUCLEOTIDE SEQUENCE</scope>
    <source>
        <strain evidence="2">ECLA1</strain>
    </source>
</reference>
<protein>
    <submittedName>
        <fullName evidence="2">Uncharacterized protein</fullName>
    </submittedName>
</protein>
<evidence type="ECO:0000313" key="2">
    <source>
        <dbReference type="EMBL" id="KAK3801805.1"/>
    </source>
</evidence>
<sequence length="95" mass="11283">MLHFKEVIGKRIGKYTNPPELRRNLFRKVSRFKHFAFPGDSTRYQTQQILKAKPSSTVSKLKTKPTSRVSKLKSKHREYRGCRQRHSSYRDEMEG</sequence>